<dbReference type="PANTHER" id="PTHR17490">
    <property type="entry name" value="SUA5"/>
    <property type="match status" value="1"/>
</dbReference>
<dbReference type="EMBL" id="MFFB01000007">
    <property type="protein sequence ID" value="OGE94829.1"/>
    <property type="molecule type" value="Genomic_DNA"/>
</dbReference>
<dbReference type="GO" id="GO:0005524">
    <property type="term" value="F:ATP binding"/>
    <property type="evidence" value="ECO:0007669"/>
    <property type="project" value="UniProtKB-KW"/>
</dbReference>
<gene>
    <name evidence="13" type="ORF">A3B10_03505</name>
</gene>
<evidence type="ECO:0000256" key="1">
    <source>
        <dbReference type="ARBA" id="ARBA00004496"/>
    </source>
</evidence>
<reference evidence="13 14" key="1">
    <citation type="journal article" date="2016" name="Nat. Commun.">
        <title>Thousands of microbial genomes shed light on interconnected biogeochemical processes in an aquifer system.</title>
        <authorList>
            <person name="Anantharaman K."/>
            <person name="Brown C.T."/>
            <person name="Hug L.A."/>
            <person name="Sharon I."/>
            <person name="Castelle C.J."/>
            <person name="Probst A.J."/>
            <person name="Thomas B.C."/>
            <person name="Singh A."/>
            <person name="Wilkins M.J."/>
            <person name="Karaoz U."/>
            <person name="Brodie E.L."/>
            <person name="Williams K.H."/>
            <person name="Hubbard S.S."/>
            <person name="Banfield J.F."/>
        </authorList>
    </citation>
    <scope>NUCLEOTIDE SEQUENCE [LARGE SCALE GENOMIC DNA]</scope>
</reference>
<dbReference type="SUPFAM" id="SSF55821">
    <property type="entry name" value="YrdC/RibB"/>
    <property type="match status" value="1"/>
</dbReference>
<evidence type="ECO:0000256" key="4">
    <source>
        <dbReference type="ARBA" id="ARBA00022490"/>
    </source>
</evidence>
<keyword evidence="4" id="KW-0963">Cytoplasm</keyword>
<dbReference type="Pfam" id="PF01300">
    <property type="entry name" value="Sua5_yciO_yrdC"/>
    <property type="match status" value="1"/>
</dbReference>
<dbReference type="InterPro" id="IPR050156">
    <property type="entry name" value="TC-AMP_synthase_SUA5"/>
</dbReference>
<dbReference type="GO" id="GO:0003725">
    <property type="term" value="F:double-stranded RNA binding"/>
    <property type="evidence" value="ECO:0007669"/>
    <property type="project" value="InterPro"/>
</dbReference>
<evidence type="ECO:0000256" key="11">
    <source>
        <dbReference type="ARBA" id="ARBA00048366"/>
    </source>
</evidence>
<evidence type="ECO:0000256" key="9">
    <source>
        <dbReference type="ARBA" id="ARBA00022840"/>
    </source>
</evidence>
<evidence type="ECO:0000256" key="6">
    <source>
        <dbReference type="ARBA" id="ARBA00022694"/>
    </source>
</evidence>
<evidence type="ECO:0000259" key="12">
    <source>
        <dbReference type="PROSITE" id="PS51163"/>
    </source>
</evidence>
<keyword evidence="9" id="KW-0067">ATP-binding</keyword>
<dbReference type="GO" id="GO:0005737">
    <property type="term" value="C:cytoplasm"/>
    <property type="evidence" value="ECO:0007669"/>
    <property type="project" value="UniProtKB-SubCell"/>
</dbReference>
<accession>A0A1F5PY35</accession>
<dbReference type="GO" id="GO:0061710">
    <property type="term" value="F:L-threonylcarbamoyladenylate synthase"/>
    <property type="evidence" value="ECO:0007669"/>
    <property type="project" value="UniProtKB-EC"/>
</dbReference>
<dbReference type="AlphaFoldDB" id="A0A1F5PY35"/>
<comment type="similarity">
    <text evidence="2">Belongs to the SUA5 family.</text>
</comment>
<protein>
    <recommendedName>
        <fullName evidence="10">L-threonylcarbamoyladenylate synthase</fullName>
        <ecNumber evidence="3">2.7.7.87</ecNumber>
    </recommendedName>
    <alternativeName>
        <fullName evidence="10">L-threonylcarbamoyladenylate synthase</fullName>
    </alternativeName>
</protein>
<dbReference type="STRING" id="1817841.A3B10_03505"/>
<evidence type="ECO:0000256" key="8">
    <source>
        <dbReference type="ARBA" id="ARBA00022741"/>
    </source>
</evidence>
<feature type="domain" description="YrdC-like" evidence="12">
    <location>
        <begin position="6"/>
        <end position="206"/>
    </location>
</feature>
<dbReference type="Gene3D" id="3.90.870.10">
    <property type="entry name" value="DHBP synthase"/>
    <property type="match status" value="1"/>
</dbReference>
<evidence type="ECO:0000256" key="3">
    <source>
        <dbReference type="ARBA" id="ARBA00012584"/>
    </source>
</evidence>
<comment type="subcellular location">
    <subcellularLocation>
        <location evidence="1">Cytoplasm</location>
    </subcellularLocation>
</comment>
<evidence type="ECO:0000256" key="2">
    <source>
        <dbReference type="ARBA" id="ARBA00007663"/>
    </source>
</evidence>
<comment type="caution">
    <text evidence="13">The sequence shown here is derived from an EMBL/GenBank/DDBJ whole genome shotgun (WGS) entry which is preliminary data.</text>
</comment>
<name>A0A1F5PY35_9BACT</name>
<evidence type="ECO:0000313" key="13">
    <source>
        <dbReference type="EMBL" id="OGE94829.1"/>
    </source>
</evidence>
<dbReference type="GO" id="GO:0000049">
    <property type="term" value="F:tRNA binding"/>
    <property type="evidence" value="ECO:0007669"/>
    <property type="project" value="TreeGrafter"/>
</dbReference>
<evidence type="ECO:0000256" key="10">
    <source>
        <dbReference type="ARBA" id="ARBA00029774"/>
    </source>
</evidence>
<dbReference type="NCBIfam" id="TIGR00057">
    <property type="entry name" value="L-threonylcarbamoyladenylate synthase"/>
    <property type="match status" value="1"/>
</dbReference>
<keyword evidence="5" id="KW-0808">Transferase</keyword>
<comment type="catalytic activity">
    <reaction evidence="11">
        <text>L-threonine + hydrogencarbonate + ATP = L-threonylcarbamoyladenylate + diphosphate + H2O</text>
        <dbReference type="Rhea" id="RHEA:36407"/>
        <dbReference type="ChEBI" id="CHEBI:15377"/>
        <dbReference type="ChEBI" id="CHEBI:17544"/>
        <dbReference type="ChEBI" id="CHEBI:30616"/>
        <dbReference type="ChEBI" id="CHEBI:33019"/>
        <dbReference type="ChEBI" id="CHEBI:57926"/>
        <dbReference type="ChEBI" id="CHEBI:73682"/>
        <dbReference type="EC" id="2.7.7.87"/>
    </reaction>
</comment>
<keyword evidence="7" id="KW-0548">Nucleotidyltransferase</keyword>
<dbReference type="PROSITE" id="PS51163">
    <property type="entry name" value="YRDC"/>
    <property type="match status" value="1"/>
</dbReference>
<keyword evidence="6" id="KW-0819">tRNA processing</keyword>
<sequence length="216" mass="23849">MELYFMIQLEKAVQVLKAGGIVVYPTDTAYGLAADAMNPSAVKKLYALKGRDFKKPIHVICPSKYYHTSNDGSVCPVRINQPARKLIKKFWPGPLTIVLPLRAKGKSWQMLSAGTKTLGVRMPNNQTALALVERFGKPITTTSANLAGQSACYSVEEVRKQFGSRIYARIYGRIYVLDGGKLPKTKPSTIVSLLNGRVRILRVGPISEKQIKKALN</sequence>
<dbReference type="InterPro" id="IPR017945">
    <property type="entry name" value="DHBP_synth_RibB-like_a/b_dom"/>
</dbReference>
<keyword evidence="8" id="KW-0547">Nucleotide-binding</keyword>
<dbReference type="GO" id="GO:0008033">
    <property type="term" value="P:tRNA processing"/>
    <property type="evidence" value="ECO:0007669"/>
    <property type="project" value="UniProtKB-KW"/>
</dbReference>
<dbReference type="EC" id="2.7.7.87" evidence="3"/>
<proteinExistence type="inferred from homology"/>
<dbReference type="PANTHER" id="PTHR17490:SF16">
    <property type="entry name" value="THREONYLCARBAMOYL-AMP SYNTHASE"/>
    <property type="match status" value="1"/>
</dbReference>
<dbReference type="InterPro" id="IPR006070">
    <property type="entry name" value="Sua5-like_dom"/>
</dbReference>
<evidence type="ECO:0000256" key="5">
    <source>
        <dbReference type="ARBA" id="ARBA00022679"/>
    </source>
</evidence>
<organism evidence="13 14">
    <name type="scientific">Candidatus Doudnabacteria bacterium RIFCSPLOWO2_01_FULL_44_21</name>
    <dbReference type="NCBI Taxonomy" id="1817841"/>
    <lineage>
        <taxon>Bacteria</taxon>
        <taxon>Candidatus Doudnaibacteriota</taxon>
    </lineage>
</organism>
<evidence type="ECO:0000256" key="7">
    <source>
        <dbReference type="ARBA" id="ARBA00022695"/>
    </source>
</evidence>
<dbReference type="Proteomes" id="UP000177281">
    <property type="component" value="Unassembled WGS sequence"/>
</dbReference>
<dbReference type="GO" id="GO:0006450">
    <property type="term" value="P:regulation of translational fidelity"/>
    <property type="evidence" value="ECO:0007669"/>
    <property type="project" value="TreeGrafter"/>
</dbReference>
<evidence type="ECO:0000313" key="14">
    <source>
        <dbReference type="Proteomes" id="UP000177281"/>
    </source>
</evidence>